<dbReference type="AlphaFoldDB" id="A0A195EDE8"/>
<keyword evidence="3" id="KW-1185">Reference proteome</keyword>
<evidence type="ECO:0000313" key="2">
    <source>
        <dbReference type="EMBL" id="KYN22837.1"/>
    </source>
</evidence>
<organism evidence="2 3">
    <name type="scientific">Trachymyrmex cornetzi</name>
    <dbReference type="NCBI Taxonomy" id="471704"/>
    <lineage>
        <taxon>Eukaryota</taxon>
        <taxon>Metazoa</taxon>
        <taxon>Ecdysozoa</taxon>
        <taxon>Arthropoda</taxon>
        <taxon>Hexapoda</taxon>
        <taxon>Insecta</taxon>
        <taxon>Pterygota</taxon>
        <taxon>Neoptera</taxon>
        <taxon>Endopterygota</taxon>
        <taxon>Hymenoptera</taxon>
        <taxon>Apocrita</taxon>
        <taxon>Aculeata</taxon>
        <taxon>Formicoidea</taxon>
        <taxon>Formicidae</taxon>
        <taxon>Myrmicinae</taxon>
        <taxon>Trachymyrmex</taxon>
    </lineage>
</organism>
<gene>
    <name evidence="2" type="ORF">ALC57_04619</name>
</gene>
<proteinExistence type="predicted"/>
<protein>
    <submittedName>
        <fullName evidence="2">Uncharacterized protein</fullName>
    </submittedName>
</protein>
<dbReference type="EMBL" id="KQ979074">
    <property type="protein sequence ID" value="KYN22837.1"/>
    <property type="molecule type" value="Genomic_DNA"/>
</dbReference>
<accession>A0A195EDE8</accession>
<dbReference type="Proteomes" id="UP000078492">
    <property type="component" value="Unassembled WGS sequence"/>
</dbReference>
<feature type="region of interest" description="Disordered" evidence="1">
    <location>
        <begin position="41"/>
        <end position="86"/>
    </location>
</feature>
<feature type="compositionally biased region" description="Basic and acidic residues" evidence="1">
    <location>
        <begin position="53"/>
        <end position="86"/>
    </location>
</feature>
<evidence type="ECO:0000313" key="3">
    <source>
        <dbReference type="Proteomes" id="UP000078492"/>
    </source>
</evidence>
<name>A0A195EDE8_9HYME</name>
<sequence length="86" mass="9949">MSQAESGRAGYCMACMYAKCVQNFNENHWRSVGKLLDHMTAQQPPTRKFGKTKKGEVPERGLHRKEKEDPDSLNKYLMKEMSSKRL</sequence>
<evidence type="ECO:0000256" key="1">
    <source>
        <dbReference type="SAM" id="MobiDB-lite"/>
    </source>
</evidence>
<reference evidence="2 3" key="1">
    <citation type="submission" date="2015-09" db="EMBL/GenBank/DDBJ databases">
        <title>Trachymyrmex cornetzi WGS genome.</title>
        <authorList>
            <person name="Nygaard S."/>
            <person name="Hu H."/>
            <person name="Boomsma J."/>
            <person name="Zhang G."/>
        </authorList>
    </citation>
    <scope>NUCLEOTIDE SEQUENCE [LARGE SCALE GENOMIC DNA]</scope>
    <source>
        <strain evidence="2">Tcor2-1</strain>
        <tissue evidence="2">Whole body</tissue>
    </source>
</reference>